<dbReference type="OrthoDB" id="4541465at2"/>
<dbReference type="InterPro" id="IPR011075">
    <property type="entry name" value="TetR_C"/>
</dbReference>
<dbReference type="AlphaFoldDB" id="A0A430KSJ1"/>
<dbReference type="InterPro" id="IPR036271">
    <property type="entry name" value="Tet_transcr_reg_TetR-rel_C_sf"/>
</dbReference>
<evidence type="ECO:0000256" key="2">
    <source>
        <dbReference type="ARBA" id="ARBA00023125"/>
    </source>
</evidence>
<proteinExistence type="predicted"/>
<dbReference type="PROSITE" id="PS50977">
    <property type="entry name" value="HTH_TETR_2"/>
    <property type="match status" value="1"/>
</dbReference>
<dbReference type="PRINTS" id="PR00455">
    <property type="entry name" value="HTHTETR"/>
</dbReference>
<feature type="domain" description="HTH tetR-type" evidence="5">
    <location>
        <begin position="8"/>
        <end position="68"/>
    </location>
</feature>
<dbReference type="RefSeq" id="WP_126157902.1">
    <property type="nucleotide sequence ID" value="NZ_RQXW01000005.1"/>
</dbReference>
<dbReference type="Pfam" id="PF00440">
    <property type="entry name" value="TetR_N"/>
    <property type="match status" value="1"/>
</dbReference>
<keyword evidence="7" id="KW-1185">Reference proteome</keyword>
<dbReference type="SUPFAM" id="SSF48498">
    <property type="entry name" value="Tetracyclin repressor-like, C-terminal domain"/>
    <property type="match status" value="1"/>
</dbReference>
<evidence type="ECO:0000256" key="3">
    <source>
        <dbReference type="ARBA" id="ARBA00023163"/>
    </source>
</evidence>
<dbReference type="SUPFAM" id="SSF46689">
    <property type="entry name" value="Homeodomain-like"/>
    <property type="match status" value="1"/>
</dbReference>
<dbReference type="PANTHER" id="PTHR47506:SF6">
    <property type="entry name" value="HTH-TYPE TRANSCRIPTIONAL REPRESSOR NEMR"/>
    <property type="match status" value="1"/>
</dbReference>
<protein>
    <submittedName>
        <fullName evidence="6">TetR family transcriptional regulator</fullName>
    </submittedName>
</protein>
<reference evidence="6 7" key="1">
    <citation type="submission" date="2018-11" db="EMBL/GenBank/DDBJ databases">
        <title>The draft genome sequence of Amphritea opalescens ANRC-JH13T.</title>
        <authorList>
            <person name="Fang Z."/>
            <person name="Zhang Y."/>
            <person name="Han X."/>
        </authorList>
    </citation>
    <scope>NUCLEOTIDE SEQUENCE [LARGE SCALE GENOMIC DNA]</scope>
    <source>
        <strain evidence="6 7">ANRC-JH13</strain>
    </source>
</reference>
<organism evidence="6 7">
    <name type="scientific">Amphritea opalescens</name>
    <dbReference type="NCBI Taxonomy" id="2490544"/>
    <lineage>
        <taxon>Bacteria</taxon>
        <taxon>Pseudomonadati</taxon>
        <taxon>Pseudomonadota</taxon>
        <taxon>Gammaproteobacteria</taxon>
        <taxon>Oceanospirillales</taxon>
        <taxon>Oceanospirillaceae</taxon>
        <taxon>Amphritea</taxon>
    </lineage>
</organism>
<evidence type="ECO:0000256" key="4">
    <source>
        <dbReference type="PROSITE-ProRule" id="PRU00335"/>
    </source>
</evidence>
<name>A0A430KSJ1_9GAMM</name>
<dbReference type="EMBL" id="RQXW01000005">
    <property type="protein sequence ID" value="RTE66304.1"/>
    <property type="molecule type" value="Genomic_DNA"/>
</dbReference>
<evidence type="ECO:0000259" key="5">
    <source>
        <dbReference type="PROSITE" id="PS50977"/>
    </source>
</evidence>
<keyword evidence="2 4" id="KW-0238">DNA-binding</keyword>
<feature type="DNA-binding region" description="H-T-H motif" evidence="4">
    <location>
        <begin position="31"/>
        <end position="50"/>
    </location>
</feature>
<evidence type="ECO:0000313" key="7">
    <source>
        <dbReference type="Proteomes" id="UP000283087"/>
    </source>
</evidence>
<dbReference type="Gene3D" id="1.10.357.10">
    <property type="entry name" value="Tetracycline Repressor, domain 2"/>
    <property type="match status" value="1"/>
</dbReference>
<evidence type="ECO:0000256" key="1">
    <source>
        <dbReference type="ARBA" id="ARBA00023015"/>
    </source>
</evidence>
<dbReference type="PANTHER" id="PTHR47506">
    <property type="entry name" value="TRANSCRIPTIONAL REGULATORY PROTEIN"/>
    <property type="match status" value="1"/>
</dbReference>
<dbReference type="Proteomes" id="UP000283087">
    <property type="component" value="Unassembled WGS sequence"/>
</dbReference>
<dbReference type="GO" id="GO:0003677">
    <property type="term" value="F:DNA binding"/>
    <property type="evidence" value="ECO:0007669"/>
    <property type="project" value="UniProtKB-UniRule"/>
</dbReference>
<dbReference type="InterPro" id="IPR001647">
    <property type="entry name" value="HTH_TetR"/>
</dbReference>
<dbReference type="InterPro" id="IPR009057">
    <property type="entry name" value="Homeodomain-like_sf"/>
</dbReference>
<sequence length="204" mass="23276">MTRPKRNEHNKERILQTGMELFNRKGYHGTGLKEILDACQVPKGSFYNYFASKEQFAVAVLEYSHQLDDEKWESWNAHSTGDIRTQFRASLNLFIEEYKEDPITTGSLLTNLMGEIGNASDSFRQIIDSSCSRVIDCIEIHFQNAQQEGSFRDDLPARALAQLFWDCWQGALLRTKVEASTQPLSDAADMLYTLFAPLNPEQQG</sequence>
<evidence type="ECO:0000313" key="6">
    <source>
        <dbReference type="EMBL" id="RTE66304.1"/>
    </source>
</evidence>
<keyword evidence="3" id="KW-0804">Transcription</keyword>
<accession>A0A430KSJ1</accession>
<gene>
    <name evidence="6" type="ORF">EH243_06825</name>
</gene>
<keyword evidence="1" id="KW-0805">Transcription regulation</keyword>
<comment type="caution">
    <text evidence="6">The sequence shown here is derived from an EMBL/GenBank/DDBJ whole genome shotgun (WGS) entry which is preliminary data.</text>
</comment>
<dbReference type="Pfam" id="PF16925">
    <property type="entry name" value="TetR_C_13"/>
    <property type="match status" value="1"/>
</dbReference>